<evidence type="ECO:0000256" key="1">
    <source>
        <dbReference type="ARBA" id="ARBA00004651"/>
    </source>
</evidence>
<evidence type="ECO:0000256" key="3">
    <source>
        <dbReference type="ARBA" id="ARBA00022475"/>
    </source>
</evidence>
<name>D8PC35_9BACT</name>
<evidence type="ECO:0000256" key="2">
    <source>
        <dbReference type="ARBA" id="ARBA00022448"/>
    </source>
</evidence>
<dbReference type="AlphaFoldDB" id="D8PC35"/>
<evidence type="ECO:0000313" key="11">
    <source>
        <dbReference type="EMBL" id="CBK40794.1"/>
    </source>
</evidence>
<dbReference type="GO" id="GO:0005886">
    <property type="term" value="C:plasma membrane"/>
    <property type="evidence" value="ECO:0007669"/>
    <property type="project" value="UniProtKB-SubCell"/>
</dbReference>
<dbReference type="OrthoDB" id="9805133at2"/>
<keyword evidence="5 8" id="KW-0653">Protein transport</keyword>
<organism evidence="11 12">
    <name type="scientific">Nitrospira defluvii</name>
    <dbReference type="NCBI Taxonomy" id="330214"/>
    <lineage>
        <taxon>Bacteria</taxon>
        <taxon>Pseudomonadati</taxon>
        <taxon>Nitrospirota</taxon>
        <taxon>Nitrospiria</taxon>
        <taxon>Nitrospirales</taxon>
        <taxon>Nitrospiraceae</taxon>
        <taxon>Nitrospira</taxon>
    </lineage>
</organism>
<comment type="similarity">
    <text evidence="8">Belongs to the exbB/tolQ family.</text>
</comment>
<dbReference type="NCBIfam" id="TIGR02805">
    <property type="entry name" value="exbB2"/>
    <property type="match status" value="1"/>
</dbReference>
<dbReference type="GO" id="GO:0017038">
    <property type="term" value="P:protein import"/>
    <property type="evidence" value="ECO:0007669"/>
    <property type="project" value="TreeGrafter"/>
</dbReference>
<keyword evidence="2 8" id="KW-0813">Transport</keyword>
<keyword evidence="7 9" id="KW-0472">Membrane</keyword>
<keyword evidence="4 9" id="KW-0812">Transmembrane</keyword>
<dbReference type="eggNOG" id="COG0811">
    <property type="taxonomic scope" value="Bacteria"/>
</dbReference>
<evidence type="ECO:0000256" key="5">
    <source>
        <dbReference type="ARBA" id="ARBA00022927"/>
    </source>
</evidence>
<feature type="transmembrane region" description="Helical" evidence="9">
    <location>
        <begin position="102"/>
        <end position="124"/>
    </location>
</feature>
<sequence length="143" mass="15656">MDLLKNAVEYGIIGLLIALSIWSVAVAVERWLYYRRVDLTQFTDIQTFEMALTKRLVIIGTVAANAPYIGLLGTVLGIMMTFHTMGTSGTMAVNTIMIGLSLALKATAVGLLVAIPCVVMNNILRRRVTELLTIYKVQHGTRG</sequence>
<dbReference type="HOGENOM" id="CLU_133317_0_0_0"/>
<evidence type="ECO:0000313" key="12">
    <source>
        <dbReference type="Proteomes" id="UP000001660"/>
    </source>
</evidence>
<dbReference type="Pfam" id="PF01618">
    <property type="entry name" value="MotA_ExbB"/>
    <property type="match status" value="1"/>
</dbReference>
<dbReference type="PANTHER" id="PTHR30625:SF15">
    <property type="entry name" value="BIOPOLYMER TRANSPORT PROTEIN EXBB"/>
    <property type="match status" value="1"/>
</dbReference>
<comment type="subcellular location">
    <subcellularLocation>
        <location evidence="1">Cell membrane</location>
        <topology evidence="1">Multi-pass membrane protein</topology>
    </subcellularLocation>
    <subcellularLocation>
        <location evidence="8">Membrane</location>
        <topology evidence="8">Multi-pass membrane protein</topology>
    </subcellularLocation>
</comment>
<keyword evidence="3" id="KW-1003">Cell membrane</keyword>
<keyword evidence="12" id="KW-1185">Reference proteome</keyword>
<proteinExistence type="inferred from homology"/>
<evidence type="ECO:0000256" key="9">
    <source>
        <dbReference type="SAM" id="Phobius"/>
    </source>
</evidence>
<accession>D8PC35</accession>
<dbReference type="InterPro" id="IPR050790">
    <property type="entry name" value="ExbB/TolQ_transport"/>
</dbReference>
<dbReference type="KEGG" id="nde:NIDE1033"/>
<reference evidence="11 12" key="1">
    <citation type="journal article" date="2010" name="Proc. Natl. Acad. Sci. U.S.A.">
        <title>A Nitrospira metagenome illuminates the physiology and evolution of globally important nitrite-oxidizing bacteria.</title>
        <authorList>
            <person name="Lucker S."/>
            <person name="Wagner M."/>
            <person name="Maixner F."/>
            <person name="Pelletier E."/>
            <person name="Koch H."/>
            <person name="Vacherie B."/>
            <person name="Rattei T."/>
            <person name="Sinninghe Damste J."/>
            <person name="Spieck E."/>
            <person name="Le Paslier D."/>
            <person name="Daims H."/>
        </authorList>
    </citation>
    <scope>NUCLEOTIDE SEQUENCE [LARGE SCALE GENOMIC DNA]</scope>
</reference>
<dbReference type="STRING" id="330214.NIDE1033"/>
<dbReference type="InterPro" id="IPR014172">
    <property type="entry name" value="TonB_ExbB_2"/>
</dbReference>
<gene>
    <name evidence="11" type="primary">exbB</name>
    <name evidence="11" type="ORF">NIDE1033</name>
</gene>
<keyword evidence="6 9" id="KW-1133">Transmembrane helix</keyword>
<dbReference type="PANTHER" id="PTHR30625">
    <property type="entry name" value="PROTEIN TOLQ"/>
    <property type="match status" value="1"/>
</dbReference>
<feature type="domain" description="MotA/TolQ/ExbB proton channel" evidence="10">
    <location>
        <begin position="43"/>
        <end position="134"/>
    </location>
</feature>
<feature type="transmembrane region" description="Helical" evidence="9">
    <location>
        <begin position="55"/>
        <end position="82"/>
    </location>
</feature>
<evidence type="ECO:0000256" key="8">
    <source>
        <dbReference type="RuleBase" id="RU004057"/>
    </source>
</evidence>
<feature type="transmembrane region" description="Helical" evidence="9">
    <location>
        <begin position="12"/>
        <end position="34"/>
    </location>
</feature>
<dbReference type="EMBL" id="FP929003">
    <property type="protein sequence ID" value="CBK40794.1"/>
    <property type="molecule type" value="Genomic_DNA"/>
</dbReference>
<protein>
    <submittedName>
        <fullName evidence="11">Biopolymer transport protein ExbB</fullName>
    </submittedName>
</protein>
<evidence type="ECO:0000259" key="10">
    <source>
        <dbReference type="Pfam" id="PF01618"/>
    </source>
</evidence>
<evidence type="ECO:0000256" key="6">
    <source>
        <dbReference type="ARBA" id="ARBA00022989"/>
    </source>
</evidence>
<dbReference type="GO" id="GO:0055085">
    <property type="term" value="P:transmembrane transport"/>
    <property type="evidence" value="ECO:0007669"/>
    <property type="project" value="InterPro"/>
</dbReference>
<evidence type="ECO:0000256" key="4">
    <source>
        <dbReference type="ARBA" id="ARBA00022692"/>
    </source>
</evidence>
<dbReference type="Proteomes" id="UP000001660">
    <property type="component" value="Chromosome"/>
</dbReference>
<evidence type="ECO:0000256" key="7">
    <source>
        <dbReference type="ARBA" id="ARBA00023136"/>
    </source>
</evidence>
<dbReference type="InterPro" id="IPR002898">
    <property type="entry name" value="MotA_ExbB_proton_chnl"/>
</dbReference>